<reference evidence="1 2" key="1">
    <citation type="submission" date="2020-03" db="EMBL/GenBank/DDBJ databases">
        <title>Sequencing the genomes of 1000 actinobacteria strains.</title>
        <authorList>
            <person name="Klenk H.-P."/>
        </authorList>
    </citation>
    <scope>NUCLEOTIDE SEQUENCE [LARGE SCALE GENOMIC DNA]</scope>
    <source>
        <strain evidence="1 2">DSM 45685</strain>
    </source>
</reference>
<dbReference type="AlphaFoldDB" id="A0A7X5ZT68"/>
<dbReference type="EMBL" id="JAAOYM010000002">
    <property type="protein sequence ID" value="NIJ14648.1"/>
    <property type="molecule type" value="Genomic_DNA"/>
</dbReference>
<name>A0A7X5ZT68_9PSEU</name>
<proteinExistence type="predicted"/>
<evidence type="ECO:0000313" key="1">
    <source>
        <dbReference type="EMBL" id="NIJ14648.1"/>
    </source>
</evidence>
<dbReference type="RefSeq" id="WP_167176953.1">
    <property type="nucleotide sequence ID" value="NZ_JAAOYM010000002.1"/>
</dbReference>
<protein>
    <submittedName>
        <fullName evidence="1">Uncharacterized protein</fullName>
    </submittedName>
</protein>
<keyword evidence="2" id="KW-1185">Reference proteome</keyword>
<organism evidence="1 2">
    <name type="scientific">Saccharomonospora amisosensis</name>
    <dbReference type="NCBI Taxonomy" id="1128677"/>
    <lineage>
        <taxon>Bacteria</taxon>
        <taxon>Bacillati</taxon>
        <taxon>Actinomycetota</taxon>
        <taxon>Actinomycetes</taxon>
        <taxon>Pseudonocardiales</taxon>
        <taxon>Pseudonocardiaceae</taxon>
        <taxon>Saccharomonospora</taxon>
    </lineage>
</organism>
<evidence type="ECO:0000313" key="2">
    <source>
        <dbReference type="Proteomes" id="UP000545493"/>
    </source>
</evidence>
<sequence>MNDPRPSTGLGTTHTILTRSQWHALDDVLAEMCRLTSGSLEYLHDTGRGILETCRPSTWYTPAVADYDTLLWSAIHEAIGSLAHLEEAAPGDTTAIRAAGLDLRRLSRRMLAYPAPAQGDFA</sequence>
<comment type="caution">
    <text evidence="1">The sequence shown here is derived from an EMBL/GenBank/DDBJ whole genome shotgun (WGS) entry which is preliminary data.</text>
</comment>
<accession>A0A7X5ZT68</accession>
<gene>
    <name evidence="1" type="ORF">FHU38_005049</name>
</gene>
<dbReference type="Proteomes" id="UP000545493">
    <property type="component" value="Unassembled WGS sequence"/>
</dbReference>